<dbReference type="AlphaFoldDB" id="D5SPD2"/>
<evidence type="ECO:0000313" key="2">
    <source>
        <dbReference type="Proteomes" id="UP000002220"/>
    </source>
</evidence>
<reference evidence="1 2" key="1">
    <citation type="journal article" date="2010" name="Stand. Genomic Sci.">
        <title>Complete genome sequence of Planctomyces limnophilus type strain (Mu 290).</title>
        <authorList>
            <person name="Labutti K."/>
            <person name="Sikorski J."/>
            <person name="Schneider S."/>
            <person name="Nolan M."/>
            <person name="Lucas S."/>
            <person name="Glavina Del Rio T."/>
            <person name="Tice H."/>
            <person name="Cheng J.F."/>
            <person name="Goodwin L."/>
            <person name="Pitluck S."/>
            <person name="Liolios K."/>
            <person name="Ivanova N."/>
            <person name="Mavromatis K."/>
            <person name="Mikhailova N."/>
            <person name="Pati A."/>
            <person name="Chen A."/>
            <person name="Palaniappan K."/>
            <person name="Land M."/>
            <person name="Hauser L."/>
            <person name="Chang Y.J."/>
            <person name="Jeffries C.D."/>
            <person name="Tindall B.J."/>
            <person name="Rohde M."/>
            <person name="Goker M."/>
            <person name="Woyke T."/>
            <person name="Bristow J."/>
            <person name="Eisen J.A."/>
            <person name="Markowitz V."/>
            <person name="Hugenholtz P."/>
            <person name="Kyrpides N.C."/>
            <person name="Klenk H.P."/>
            <person name="Lapidus A."/>
        </authorList>
    </citation>
    <scope>NUCLEOTIDE SEQUENCE [LARGE SCALE GENOMIC DNA]</scope>
    <source>
        <strain evidence="2">ATCC 43296 / DSM 3776 / IFAM 1008 / 290</strain>
    </source>
</reference>
<sequence>MERGYDSLESKDWEFGYRMLAIRADPQIQNIVKNDQLAWHHVQY</sequence>
<protein>
    <submittedName>
        <fullName evidence="1">Uncharacterized protein</fullName>
    </submittedName>
</protein>
<dbReference type="Proteomes" id="UP000002220">
    <property type="component" value="Chromosome"/>
</dbReference>
<evidence type="ECO:0000313" key="1">
    <source>
        <dbReference type="EMBL" id="ADG68276.1"/>
    </source>
</evidence>
<name>D5SPD2_PLAL2</name>
<dbReference type="EMBL" id="CP001744">
    <property type="protein sequence ID" value="ADG68276.1"/>
    <property type="molecule type" value="Genomic_DNA"/>
</dbReference>
<proteinExistence type="predicted"/>
<organism evidence="1 2">
    <name type="scientific">Planctopirus limnophila (strain ATCC 43296 / DSM 3776 / IFAM 1008 / Mu 290)</name>
    <name type="common">Planctomyces limnophilus</name>
    <dbReference type="NCBI Taxonomy" id="521674"/>
    <lineage>
        <taxon>Bacteria</taxon>
        <taxon>Pseudomonadati</taxon>
        <taxon>Planctomycetota</taxon>
        <taxon>Planctomycetia</taxon>
        <taxon>Planctomycetales</taxon>
        <taxon>Planctomycetaceae</taxon>
        <taxon>Planctopirus</taxon>
    </lineage>
</organism>
<gene>
    <name evidence="1" type="ordered locus">Plim_2450</name>
</gene>
<keyword evidence="2" id="KW-1185">Reference proteome</keyword>
<dbReference type="HOGENOM" id="CLU_3219950_0_0_0"/>
<accession>D5SPD2</accession>
<dbReference type="KEGG" id="plm:Plim_2450"/>